<protein>
    <submittedName>
        <fullName evidence="1">Uncharacterized protein</fullName>
    </submittedName>
</protein>
<evidence type="ECO:0000313" key="1">
    <source>
        <dbReference type="EMBL" id="RXH56699.1"/>
    </source>
</evidence>
<accession>A0A4Q0T3Z2</accession>
<proteinExistence type="predicted"/>
<keyword evidence="2" id="KW-1185">Reference proteome</keyword>
<reference evidence="2" key="2">
    <citation type="submission" date="2019-02" db="EMBL/GenBank/DDBJ databases">
        <title>Granulicella sibirica sp. nov., a psychrotolerant acidobacterium isolated from an organic soil layer in forested tundra, West Siberia.</title>
        <authorList>
            <person name="Oshkin I.Y."/>
            <person name="Kulichevskaya I.S."/>
            <person name="Rijpstra W.I.C."/>
            <person name="Sinninghe Damste J.S."/>
            <person name="Rakitin A.L."/>
            <person name="Ravin N.V."/>
            <person name="Dedysh S.N."/>
        </authorList>
    </citation>
    <scope>NUCLEOTIDE SEQUENCE [LARGE SCALE GENOMIC DNA]</scope>
    <source>
        <strain evidence="2">AF10</strain>
    </source>
</reference>
<name>A0A4Q0T3Z2_9BACT</name>
<dbReference type="AlphaFoldDB" id="A0A4Q0T3Z2"/>
<sequence length="252" mass="27851">MQSSTFRYSGFHPVDDPLHYTFNVNDEFSLQSVGGTIRIKPPLSDLLANGTKVARWADTERSYVTGFHPDTDCRGYFTSSSYQANNNCYNYACNIATNSFAHPGRKHDANLRGPSGHIEEDFLLKAAMADGLQLIGDATMPLAAALQNASSFNLDKGHLVAVFISVPKPQIHWQGDFHFVRCDAKDGSSWSQKSGQDQPANFDFQGKPLSDPSKGVWMINQGPTKPDGKSAFKSEYNFAAWMFVPTDNIDII</sequence>
<dbReference type="RefSeq" id="WP_128914120.1">
    <property type="nucleotide sequence ID" value="NZ_RDSM01000002.1"/>
</dbReference>
<dbReference type="EMBL" id="RDSM01000002">
    <property type="protein sequence ID" value="RXH56699.1"/>
    <property type="molecule type" value="Genomic_DNA"/>
</dbReference>
<dbReference type="OrthoDB" id="6015145at2"/>
<evidence type="ECO:0000313" key="2">
    <source>
        <dbReference type="Proteomes" id="UP000289437"/>
    </source>
</evidence>
<dbReference type="Proteomes" id="UP000289437">
    <property type="component" value="Unassembled WGS sequence"/>
</dbReference>
<reference evidence="1 2" key="1">
    <citation type="submission" date="2018-11" db="EMBL/GenBank/DDBJ databases">
        <authorList>
            <person name="Mardanov A.V."/>
            <person name="Ravin N.V."/>
            <person name="Dedysh S.N."/>
        </authorList>
    </citation>
    <scope>NUCLEOTIDE SEQUENCE [LARGE SCALE GENOMIC DNA]</scope>
    <source>
        <strain evidence="1 2">AF10</strain>
    </source>
</reference>
<comment type="caution">
    <text evidence="1">The sequence shown here is derived from an EMBL/GenBank/DDBJ whole genome shotgun (WGS) entry which is preliminary data.</text>
</comment>
<organism evidence="1 2">
    <name type="scientific">Granulicella sibirica</name>
    <dbReference type="NCBI Taxonomy" id="2479048"/>
    <lineage>
        <taxon>Bacteria</taxon>
        <taxon>Pseudomonadati</taxon>
        <taxon>Acidobacteriota</taxon>
        <taxon>Terriglobia</taxon>
        <taxon>Terriglobales</taxon>
        <taxon>Acidobacteriaceae</taxon>
        <taxon>Granulicella</taxon>
    </lineage>
</organism>
<gene>
    <name evidence="1" type="ORF">GRAN_3556</name>
</gene>